<comment type="caution">
    <text evidence="1">The sequence shown here is derived from an EMBL/GenBank/DDBJ whole genome shotgun (WGS) entry which is preliminary data.</text>
</comment>
<organism evidence="1 2">
    <name type="scientific">Aldrovandia affinis</name>
    <dbReference type="NCBI Taxonomy" id="143900"/>
    <lineage>
        <taxon>Eukaryota</taxon>
        <taxon>Metazoa</taxon>
        <taxon>Chordata</taxon>
        <taxon>Craniata</taxon>
        <taxon>Vertebrata</taxon>
        <taxon>Euteleostomi</taxon>
        <taxon>Actinopterygii</taxon>
        <taxon>Neopterygii</taxon>
        <taxon>Teleostei</taxon>
        <taxon>Notacanthiformes</taxon>
        <taxon>Halosauridae</taxon>
        <taxon>Aldrovandia</taxon>
    </lineage>
</organism>
<accession>A0AAD7WK46</accession>
<sequence length="95" mass="10266">MPCSVIRALRRGGGAAGAAGVRELKVLSLLSCSQWALTAPRNPTSTRQPQGDRRLISPCPLSLLSPLLDEPGFKVSWSVKFHGNRSIMRNNRAPS</sequence>
<evidence type="ECO:0000313" key="1">
    <source>
        <dbReference type="EMBL" id="KAJ8398969.1"/>
    </source>
</evidence>
<keyword evidence="2" id="KW-1185">Reference proteome</keyword>
<proteinExistence type="predicted"/>
<protein>
    <submittedName>
        <fullName evidence="1">Uncharacterized protein</fullName>
    </submittedName>
</protein>
<name>A0AAD7WK46_9TELE</name>
<dbReference type="Proteomes" id="UP001221898">
    <property type="component" value="Unassembled WGS sequence"/>
</dbReference>
<gene>
    <name evidence="1" type="ORF">AAFF_G00416360</name>
</gene>
<dbReference type="EMBL" id="JAINUG010000086">
    <property type="protein sequence ID" value="KAJ8398969.1"/>
    <property type="molecule type" value="Genomic_DNA"/>
</dbReference>
<reference evidence="1" key="1">
    <citation type="journal article" date="2023" name="Science">
        <title>Genome structures resolve the early diversification of teleost fishes.</title>
        <authorList>
            <person name="Parey E."/>
            <person name="Louis A."/>
            <person name="Montfort J."/>
            <person name="Bouchez O."/>
            <person name="Roques C."/>
            <person name="Iampietro C."/>
            <person name="Lluch J."/>
            <person name="Castinel A."/>
            <person name="Donnadieu C."/>
            <person name="Desvignes T."/>
            <person name="Floi Bucao C."/>
            <person name="Jouanno E."/>
            <person name="Wen M."/>
            <person name="Mejri S."/>
            <person name="Dirks R."/>
            <person name="Jansen H."/>
            <person name="Henkel C."/>
            <person name="Chen W.J."/>
            <person name="Zahm M."/>
            <person name="Cabau C."/>
            <person name="Klopp C."/>
            <person name="Thompson A.W."/>
            <person name="Robinson-Rechavi M."/>
            <person name="Braasch I."/>
            <person name="Lecointre G."/>
            <person name="Bobe J."/>
            <person name="Postlethwait J.H."/>
            <person name="Berthelot C."/>
            <person name="Roest Crollius H."/>
            <person name="Guiguen Y."/>
        </authorList>
    </citation>
    <scope>NUCLEOTIDE SEQUENCE</scope>
    <source>
        <strain evidence="1">NC1722</strain>
    </source>
</reference>
<evidence type="ECO:0000313" key="2">
    <source>
        <dbReference type="Proteomes" id="UP001221898"/>
    </source>
</evidence>
<dbReference type="AlphaFoldDB" id="A0AAD7WK46"/>